<evidence type="ECO:0000313" key="3">
    <source>
        <dbReference type="Proteomes" id="UP000249789"/>
    </source>
</evidence>
<organism evidence="2 3">
    <name type="scientific">Aspergillus fijiensis CBS 313.89</name>
    <dbReference type="NCBI Taxonomy" id="1448319"/>
    <lineage>
        <taxon>Eukaryota</taxon>
        <taxon>Fungi</taxon>
        <taxon>Dikarya</taxon>
        <taxon>Ascomycota</taxon>
        <taxon>Pezizomycotina</taxon>
        <taxon>Eurotiomycetes</taxon>
        <taxon>Eurotiomycetidae</taxon>
        <taxon>Eurotiales</taxon>
        <taxon>Aspergillaceae</taxon>
        <taxon>Aspergillus</taxon>
    </lineage>
</organism>
<feature type="compositionally biased region" description="Low complexity" evidence="1">
    <location>
        <begin position="88"/>
        <end position="101"/>
    </location>
</feature>
<reference evidence="2 3" key="1">
    <citation type="submission" date="2018-02" db="EMBL/GenBank/DDBJ databases">
        <title>The genomes of Aspergillus section Nigri reveals drivers in fungal speciation.</title>
        <authorList>
            <consortium name="DOE Joint Genome Institute"/>
            <person name="Vesth T.C."/>
            <person name="Nybo J."/>
            <person name="Theobald S."/>
            <person name="Brandl J."/>
            <person name="Frisvad J.C."/>
            <person name="Nielsen K.F."/>
            <person name="Lyhne E.K."/>
            <person name="Kogle M.E."/>
            <person name="Kuo A."/>
            <person name="Riley R."/>
            <person name="Clum A."/>
            <person name="Nolan M."/>
            <person name="Lipzen A."/>
            <person name="Salamov A."/>
            <person name="Henrissat B."/>
            <person name="Wiebenga A."/>
            <person name="De vries R.P."/>
            <person name="Grigoriev I.V."/>
            <person name="Mortensen U.H."/>
            <person name="Andersen M.R."/>
            <person name="Baker S.E."/>
        </authorList>
    </citation>
    <scope>NUCLEOTIDE SEQUENCE [LARGE SCALE GENOMIC DNA]</scope>
    <source>
        <strain evidence="2 3">CBS 313.89</strain>
    </source>
</reference>
<feature type="region of interest" description="Disordered" evidence="1">
    <location>
        <begin position="143"/>
        <end position="164"/>
    </location>
</feature>
<dbReference type="OrthoDB" id="5350396at2759"/>
<evidence type="ECO:0000256" key="1">
    <source>
        <dbReference type="SAM" id="MobiDB-lite"/>
    </source>
</evidence>
<dbReference type="RefSeq" id="XP_040798801.1">
    <property type="nucleotide sequence ID" value="XM_040949546.1"/>
</dbReference>
<feature type="compositionally biased region" description="Polar residues" evidence="1">
    <location>
        <begin position="45"/>
        <end position="62"/>
    </location>
</feature>
<feature type="region of interest" description="Disordered" evidence="1">
    <location>
        <begin position="1"/>
        <end position="101"/>
    </location>
</feature>
<dbReference type="Proteomes" id="UP000249789">
    <property type="component" value="Unassembled WGS sequence"/>
</dbReference>
<keyword evidence="3" id="KW-1185">Reference proteome</keyword>
<sequence>MRRISSYFKRPVFAATNESNQDIRQEPPAQEPSAKHPSPAPPQSSPLTEVSSSFSKDGSSTPERPAHEPLASLTPSIHDTFKNETESDSSSSPASLVPGSSFNFSQRVVQHGKEVVMGSDGEDTDSIGSLESPADLFMRFAKPTHSTSSEPSRPGRTVSAKTDSLARLEKPAPSYKNNLDSLVTAAVDDQETEAGIAKLRASFDRAANESTRRRGQLHEGILTSALGDNDDEMDMQRLLHALRRTDAFDPTKAWHFFDFKDELPPVLEFPVECISPRSYLTSLTAQSSFVSANHSRERAFHSGIVDFALSRSFLPDEVISWIFHSIPIEPQYSIRHAYCRAIKNTNAKHVKALIRPDDFRILFKRLGAIPNAIDIHEQIVPDADPKDYLQSISRHQGLVLSVLDLICGAADLFADDTREYLLSVLFRMTLDMTLTSVATISSEIEKAIVTVLESSSEETAEDLIHRVCTTTLNTFKDATFQSRLLKHILPEADWIALIRCRLAVCFLLDNPAPLCEPLTELLSLTRITDILKRDIFDIRKYKGKDKPEYDYGELLAITSLLNIAVDSGRYQAEFADREAEKAFNTQVDMVADRLKKVFSLIEDSGASHLKRTLAKEALETLHYRIVYSVRTRPRPKKSIYGTIEAREYDREAFKGFLPKIKASAIKAGAGTEIPIRQHEAPPR</sequence>
<gene>
    <name evidence="2" type="ORF">BO72DRAFT_515307</name>
</gene>
<accession>A0A8G1VX20</accession>
<name>A0A8G1VX20_9EURO</name>
<dbReference type="GeneID" id="63866880"/>
<evidence type="ECO:0000313" key="2">
    <source>
        <dbReference type="EMBL" id="RAK74791.1"/>
    </source>
</evidence>
<dbReference type="VEuPathDB" id="FungiDB:BO72DRAFT_515307"/>
<dbReference type="AlphaFoldDB" id="A0A8G1VX20"/>
<dbReference type="EMBL" id="KZ824665">
    <property type="protein sequence ID" value="RAK74791.1"/>
    <property type="molecule type" value="Genomic_DNA"/>
</dbReference>
<proteinExistence type="predicted"/>
<protein>
    <submittedName>
        <fullName evidence="2">Uncharacterized protein</fullName>
    </submittedName>
</protein>